<protein>
    <submittedName>
        <fullName evidence="2">Integrase core domain-containing protein</fullName>
    </submittedName>
</protein>
<accession>A0A1G7CLN6</accession>
<evidence type="ECO:0000313" key="2">
    <source>
        <dbReference type="EMBL" id="SDE39576.1"/>
    </source>
</evidence>
<dbReference type="InterPro" id="IPR036397">
    <property type="entry name" value="RNaseH_sf"/>
</dbReference>
<dbReference type="AlphaFoldDB" id="A0A1G7CLN6"/>
<dbReference type="GO" id="GO:0015074">
    <property type="term" value="P:DNA integration"/>
    <property type="evidence" value="ECO:0007669"/>
    <property type="project" value="InterPro"/>
</dbReference>
<dbReference type="STRING" id="57664.SAMN05661003_1102"/>
<feature type="domain" description="Integrase catalytic" evidence="1">
    <location>
        <begin position="1"/>
        <end position="177"/>
    </location>
</feature>
<evidence type="ECO:0000259" key="1">
    <source>
        <dbReference type="PROSITE" id="PS50994"/>
    </source>
</evidence>
<name>A0A1G7CLN6_9BACT</name>
<gene>
    <name evidence="2" type="ORF">SAMN05661003_1102</name>
</gene>
<evidence type="ECO:0000313" key="3">
    <source>
        <dbReference type="Proteomes" id="UP000243205"/>
    </source>
</evidence>
<organism evidence="2 3">
    <name type="scientific">Desulfuromonas thiophila</name>
    <dbReference type="NCBI Taxonomy" id="57664"/>
    <lineage>
        <taxon>Bacteria</taxon>
        <taxon>Pseudomonadati</taxon>
        <taxon>Thermodesulfobacteriota</taxon>
        <taxon>Desulfuromonadia</taxon>
        <taxon>Desulfuromonadales</taxon>
        <taxon>Desulfuromonadaceae</taxon>
        <taxon>Desulfuromonas</taxon>
    </lineage>
</organism>
<dbReference type="PANTHER" id="PTHR35004">
    <property type="entry name" value="TRANSPOSASE RV3428C-RELATED"/>
    <property type="match status" value="1"/>
</dbReference>
<dbReference type="GO" id="GO:0003676">
    <property type="term" value="F:nucleic acid binding"/>
    <property type="evidence" value="ECO:0007669"/>
    <property type="project" value="InterPro"/>
</dbReference>
<keyword evidence="3" id="KW-1185">Reference proteome</keyword>
<sequence length="203" mass="23555">MSREPVPLQVELRKGKQPLHAFVATLGFSRFSFVMFTTSQSFEVLRQCHEEAFSFFGGVPREVLYDNMKTVVLERNAFGEGKHRFHSGLWDVAKHFGFMLRLCRPYRAQTKGKVERFNRYLRYSFYYPLLSRLKQAGLTLDAATANIEVRKWLDEIANCRIHSETEERPCDRLDLEQPALLPLPCRQTVEPGRPNTAFQPPGQ</sequence>
<dbReference type="EMBL" id="FNAQ01000010">
    <property type="protein sequence ID" value="SDE39576.1"/>
    <property type="molecule type" value="Genomic_DNA"/>
</dbReference>
<dbReference type="InterPro" id="IPR012337">
    <property type="entry name" value="RNaseH-like_sf"/>
</dbReference>
<dbReference type="InterPro" id="IPR001584">
    <property type="entry name" value="Integrase_cat-core"/>
</dbReference>
<dbReference type="SUPFAM" id="SSF53098">
    <property type="entry name" value="Ribonuclease H-like"/>
    <property type="match status" value="1"/>
</dbReference>
<proteinExistence type="predicted"/>
<dbReference type="Proteomes" id="UP000243205">
    <property type="component" value="Unassembled WGS sequence"/>
</dbReference>
<reference evidence="3" key="1">
    <citation type="submission" date="2016-10" db="EMBL/GenBank/DDBJ databases">
        <authorList>
            <person name="Varghese N."/>
            <person name="Submissions S."/>
        </authorList>
    </citation>
    <scope>NUCLEOTIDE SEQUENCE [LARGE SCALE GENOMIC DNA]</scope>
    <source>
        <strain evidence="3">DSM 8987</strain>
    </source>
</reference>
<dbReference type="PANTHER" id="PTHR35004:SF6">
    <property type="entry name" value="TRANSPOSASE"/>
    <property type="match status" value="1"/>
</dbReference>
<dbReference type="Pfam" id="PF00665">
    <property type="entry name" value="rve"/>
    <property type="match status" value="1"/>
</dbReference>
<dbReference type="Gene3D" id="3.30.420.10">
    <property type="entry name" value="Ribonuclease H-like superfamily/Ribonuclease H"/>
    <property type="match status" value="1"/>
</dbReference>
<dbReference type="PROSITE" id="PS50994">
    <property type="entry name" value="INTEGRASE"/>
    <property type="match status" value="1"/>
</dbReference>
<dbReference type="NCBIfam" id="NF033546">
    <property type="entry name" value="transpos_IS21"/>
    <property type="match status" value="1"/>
</dbReference>